<evidence type="ECO:0000313" key="6">
    <source>
        <dbReference type="EMBL" id="PSR33259.1"/>
    </source>
</evidence>
<evidence type="ECO:0000259" key="5">
    <source>
        <dbReference type="Pfam" id="PF01168"/>
    </source>
</evidence>
<dbReference type="Gene3D" id="3.20.20.10">
    <property type="entry name" value="Alanine racemase"/>
    <property type="match status" value="1"/>
</dbReference>
<dbReference type="EMBL" id="PXYW01000023">
    <property type="protein sequence ID" value="PSR33259.1"/>
    <property type="molecule type" value="Genomic_DNA"/>
</dbReference>
<name>A0A2T2XFJ7_9FIRM</name>
<evidence type="ECO:0000256" key="4">
    <source>
        <dbReference type="RuleBase" id="RU004514"/>
    </source>
</evidence>
<evidence type="ECO:0000256" key="1">
    <source>
        <dbReference type="ARBA" id="ARBA00022898"/>
    </source>
</evidence>
<dbReference type="Proteomes" id="UP000242972">
    <property type="component" value="Unassembled WGS sequence"/>
</dbReference>
<reference evidence="6 7" key="1">
    <citation type="journal article" date="2014" name="BMC Genomics">
        <title>Comparison of environmental and isolate Sulfobacillus genomes reveals diverse carbon, sulfur, nitrogen, and hydrogen metabolisms.</title>
        <authorList>
            <person name="Justice N.B."/>
            <person name="Norman A."/>
            <person name="Brown C.T."/>
            <person name="Singh A."/>
            <person name="Thomas B.C."/>
            <person name="Banfield J.F."/>
        </authorList>
    </citation>
    <scope>NUCLEOTIDE SEQUENCE [LARGE SCALE GENOMIC DNA]</scope>
    <source>
        <strain evidence="6">AMDSBA4</strain>
    </source>
</reference>
<dbReference type="NCBIfam" id="TIGR00044">
    <property type="entry name" value="YggS family pyridoxal phosphate-dependent enzyme"/>
    <property type="match status" value="1"/>
</dbReference>
<proteinExistence type="inferred from homology"/>
<dbReference type="HAMAP" id="MF_02087">
    <property type="entry name" value="PLP_homeostasis"/>
    <property type="match status" value="1"/>
</dbReference>
<comment type="function">
    <text evidence="2">Pyridoxal 5'-phosphate (PLP)-binding protein, which is involved in PLP homeostasis.</text>
</comment>
<dbReference type="PIRSF" id="PIRSF004848">
    <property type="entry name" value="YBL036c_PLPDEIII"/>
    <property type="match status" value="1"/>
</dbReference>
<evidence type="ECO:0000256" key="2">
    <source>
        <dbReference type="HAMAP-Rule" id="MF_02087"/>
    </source>
</evidence>
<keyword evidence="1 2" id="KW-0663">Pyridoxal phosphate</keyword>
<feature type="domain" description="Alanine racemase N-terminal" evidence="5">
    <location>
        <begin position="4"/>
        <end position="229"/>
    </location>
</feature>
<sequence length="230" mass="26191">MSLIASNIQRIRETIARLQPDHAVEIMAVTKNRTRYEAEEAINLGVDLIGENRVQESIAKWTPRPLIPQHLIGHLQTNKVKYAIDHFDAVDSLDSEKIAEQLNRRLAEQTGGTFNVMLQINAGMEESKTGFPPDCDVVRNFLLQASKWPHLEFIGIMALFPRAIDTSEQEKQRIRKLMKETGELWRMCQMEGFPWAPLTILSMGMSEDYEWAIDAGSTLIRLGTNIFGPR</sequence>
<dbReference type="InterPro" id="IPR001608">
    <property type="entry name" value="Ala_racemase_N"/>
</dbReference>
<dbReference type="InterPro" id="IPR011078">
    <property type="entry name" value="PyrdxlP_homeostasis"/>
</dbReference>
<evidence type="ECO:0000313" key="7">
    <source>
        <dbReference type="Proteomes" id="UP000242972"/>
    </source>
</evidence>
<dbReference type="GO" id="GO:0030170">
    <property type="term" value="F:pyridoxal phosphate binding"/>
    <property type="evidence" value="ECO:0007669"/>
    <property type="project" value="UniProtKB-UniRule"/>
</dbReference>
<feature type="modified residue" description="N6-(pyridoxal phosphate)lysine" evidence="2 3">
    <location>
        <position position="31"/>
    </location>
</feature>
<accession>A0A2T2XFJ7</accession>
<organism evidence="6 7">
    <name type="scientific">Sulfobacillus benefaciens</name>
    <dbReference type="NCBI Taxonomy" id="453960"/>
    <lineage>
        <taxon>Bacteria</taxon>
        <taxon>Bacillati</taxon>
        <taxon>Bacillota</taxon>
        <taxon>Clostridia</taxon>
        <taxon>Eubacteriales</taxon>
        <taxon>Clostridiales Family XVII. Incertae Sedis</taxon>
        <taxon>Sulfobacillus</taxon>
    </lineage>
</organism>
<dbReference type="CDD" id="cd00635">
    <property type="entry name" value="PLPDE_III_YBL036c_like"/>
    <property type="match status" value="1"/>
</dbReference>
<dbReference type="SUPFAM" id="SSF51419">
    <property type="entry name" value="PLP-binding barrel"/>
    <property type="match status" value="1"/>
</dbReference>
<comment type="cofactor">
    <cofactor evidence="3">
        <name>pyridoxal 5'-phosphate</name>
        <dbReference type="ChEBI" id="CHEBI:597326"/>
    </cofactor>
</comment>
<dbReference type="PANTHER" id="PTHR10146:SF14">
    <property type="entry name" value="PYRIDOXAL PHOSPHATE HOMEOSTASIS PROTEIN"/>
    <property type="match status" value="1"/>
</dbReference>
<protein>
    <recommendedName>
        <fullName evidence="2">Pyridoxal phosphate homeostasis protein</fullName>
        <shortName evidence="2">PLP homeostasis protein</shortName>
    </recommendedName>
</protein>
<dbReference type="InterPro" id="IPR029066">
    <property type="entry name" value="PLP-binding_barrel"/>
</dbReference>
<dbReference type="PANTHER" id="PTHR10146">
    <property type="entry name" value="PROLINE SYNTHETASE CO-TRANSCRIBED BACTERIAL HOMOLOG PROTEIN"/>
    <property type="match status" value="1"/>
</dbReference>
<evidence type="ECO:0000256" key="3">
    <source>
        <dbReference type="PIRSR" id="PIRSR004848-1"/>
    </source>
</evidence>
<gene>
    <name evidence="6" type="ORF">C7B46_10500</name>
</gene>
<comment type="similarity">
    <text evidence="2 4">Belongs to the pyridoxal phosphate-binding protein YggS/PROSC family.</text>
</comment>
<dbReference type="AlphaFoldDB" id="A0A2T2XFJ7"/>
<dbReference type="Pfam" id="PF01168">
    <property type="entry name" value="Ala_racemase_N"/>
    <property type="match status" value="1"/>
</dbReference>
<comment type="caution">
    <text evidence="6">The sequence shown here is derived from an EMBL/GenBank/DDBJ whole genome shotgun (WGS) entry which is preliminary data.</text>
</comment>